<keyword evidence="1" id="KW-0611">Plant defense</keyword>
<dbReference type="Pfam" id="PF00161">
    <property type="entry name" value="RIP"/>
    <property type="match status" value="1"/>
</dbReference>
<dbReference type="InterPro" id="IPR001574">
    <property type="entry name" value="Ribosome_inactivat_prot"/>
</dbReference>
<keyword evidence="3" id="KW-1185">Reference proteome</keyword>
<evidence type="ECO:0000313" key="2">
    <source>
        <dbReference type="EMBL" id="GFP83214.1"/>
    </source>
</evidence>
<gene>
    <name evidence="2" type="ORF">PHJA_000464800</name>
</gene>
<keyword evidence="1" id="KW-0652">Protein synthesis inhibitor</keyword>
<dbReference type="GO" id="GO:0016301">
    <property type="term" value="F:kinase activity"/>
    <property type="evidence" value="ECO:0007669"/>
    <property type="project" value="UniProtKB-KW"/>
</dbReference>
<reference evidence="2" key="1">
    <citation type="submission" date="2020-07" db="EMBL/GenBank/DDBJ databases">
        <title>Ethylene signaling mediates host invasion by parasitic plants.</title>
        <authorList>
            <person name="Yoshida S."/>
        </authorList>
    </citation>
    <scope>NUCLEOTIDE SEQUENCE</scope>
    <source>
        <strain evidence="2">Okayama</strain>
    </source>
</reference>
<dbReference type="Proteomes" id="UP000653305">
    <property type="component" value="Unassembled WGS sequence"/>
</dbReference>
<keyword evidence="2" id="KW-0418">Kinase</keyword>
<dbReference type="GO" id="GO:0017148">
    <property type="term" value="P:negative regulation of translation"/>
    <property type="evidence" value="ECO:0007669"/>
    <property type="project" value="UniProtKB-KW"/>
</dbReference>
<comment type="caution">
    <text evidence="2">The sequence shown here is derived from an EMBL/GenBank/DDBJ whole genome shotgun (WGS) entry which is preliminary data.</text>
</comment>
<dbReference type="Gene3D" id="3.40.420.10">
    <property type="entry name" value="Ricin (A subunit), domain 1"/>
    <property type="match status" value="1"/>
</dbReference>
<protein>
    <recommendedName>
        <fullName evidence="1">rRNA N-glycosylase</fullName>
        <ecNumber evidence="1">3.2.2.22</ecNumber>
    </recommendedName>
</protein>
<evidence type="ECO:0000313" key="3">
    <source>
        <dbReference type="Proteomes" id="UP000653305"/>
    </source>
</evidence>
<dbReference type="EMBL" id="BMAC01000059">
    <property type="protein sequence ID" value="GFP83214.1"/>
    <property type="molecule type" value="Genomic_DNA"/>
</dbReference>
<comment type="catalytic activity">
    <reaction evidence="1">
        <text>Endohydrolysis of the N-glycosidic bond at one specific adenosine on the 28S rRNA.</text>
        <dbReference type="EC" id="3.2.2.22"/>
    </reaction>
</comment>
<dbReference type="EC" id="3.2.2.22" evidence="1"/>
<sequence length="326" mass="36706">MAAPNDTYEIEGVSFWVVLDFVIPNIKTTRDYVALIKRMRCDLGIQIGNMTMVRPVDENDKRTFYGIKFQNDGEDLYVAYRRKDLYLNGFLTVEKKEGEEKETKQWLELKETKEQTENTIPGSKLINMTMDYRDMGSGKTTLGAQDALAKCVTSSIGVKADQLNYRKHEEVARHLMTLVTTTSVALQFNHVTDFMGTLFTEYPYSMSAPSWLRNLVLVWGTLSKLALKYKDAANDSEVKELSKIAAIVVYDLKENKEVVIKTVGDVKSALGMLMYAEVGEDKTEGGTGESSGTKKQMELGAIAVLPELLNQSLDIESSSHIQDYWP</sequence>
<proteinExistence type="inferred from homology"/>
<keyword evidence="1" id="KW-0800">Toxin</keyword>
<accession>A0A830BEL3</accession>
<evidence type="ECO:0000256" key="1">
    <source>
        <dbReference type="RuleBase" id="RU004915"/>
    </source>
</evidence>
<dbReference type="GO" id="GO:0090729">
    <property type="term" value="F:toxin activity"/>
    <property type="evidence" value="ECO:0007669"/>
    <property type="project" value="UniProtKB-KW"/>
</dbReference>
<dbReference type="GO" id="GO:0006952">
    <property type="term" value="P:defense response"/>
    <property type="evidence" value="ECO:0007669"/>
    <property type="project" value="UniProtKB-KW"/>
</dbReference>
<name>A0A830BEL3_9LAMI</name>
<dbReference type="GO" id="GO:0030598">
    <property type="term" value="F:rRNA N-glycosylase activity"/>
    <property type="evidence" value="ECO:0007669"/>
    <property type="project" value="UniProtKB-EC"/>
</dbReference>
<comment type="similarity">
    <text evidence="1">Belongs to the ribosome-inactivating protein family.</text>
</comment>
<dbReference type="SUPFAM" id="SSF56371">
    <property type="entry name" value="Ribosome inactivating proteins (RIP)"/>
    <property type="match status" value="1"/>
</dbReference>
<dbReference type="InterPro" id="IPR016138">
    <property type="entry name" value="Ribosome_inactivat_prot_sub1"/>
</dbReference>
<dbReference type="AlphaFoldDB" id="A0A830BEL3"/>
<keyword evidence="1" id="KW-0378">Hydrolase</keyword>
<organism evidence="2 3">
    <name type="scientific">Phtheirospermum japonicum</name>
    <dbReference type="NCBI Taxonomy" id="374723"/>
    <lineage>
        <taxon>Eukaryota</taxon>
        <taxon>Viridiplantae</taxon>
        <taxon>Streptophyta</taxon>
        <taxon>Embryophyta</taxon>
        <taxon>Tracheophyta</taxon>
        <taxon>Spermatophyta</taxon>
        <taxon>Magnoliopsida</taxon>
        <taxon>eudicotyledons</taxon>
        <taxon>Gunneridae</taxon>
        <taxon>Pentapetalae</taxon>
        <taxon>asterids</taxon>
        <taxon>lamiids</taxon>
        <taxon>Lamiales</taxon>
        <taxon>Orobanchaceae</taxon>
        <taxon>Orobanchaceae incertae sedis</taxon>
        <taxon>Phtheirospermum</taxon>
    </lineage>
</organism>
<dbReference type="OrthoDB" id="1321311at2759"/>
<keyword evidence="2" id="KW-0808">Transferase</keyword>
<dbReference type="InterPro" id="IPR036041">
    <property type="entry name" value="Ribosome-inact_prot_sf"/>
</dbReference>